<dbReference type="Proteomes" id="UP001174997">
    <property type="component" value="Unassembled WGS sequence"/>
</dbReference>
<proteinExistence type="inferred from homology"/>
<evidence type="ECO:0000313" key="6">
    <source>
        <dbReference type="EMBL" id="KAK0665353.1"/>
    </source>
</evidence>
<evidence type="ECO:0000256" key="1">
    <source>
        <dbReference type="ARBA" id="ARBA00001933"/>
    </source>
</evidence>
<sequence length="377" mass="42433">MANGPKKYSFRNDYSEGAHPEVLEALLRTNRDQQDGYGNDDYCEDAKKAIYDLIGSDTAHILFASGDIRANFMSISGQLWPGEALIATRPELIDSKEIEPTKAVGHMILVHSDGYGRLTPAIIQSAFDENTQFHCQPRPKLVLITNTTELGMVYRKEQLEPVAAICKKLGLLLIMDGTRLGVALASKRNDMTLQDIFRLTDVFWIGGGHNGALLGEAVVFKDPSLGNRFSYQMEQRGLLPAKSRVLGIQFKALFKDRLFFRLATDAVEKAAKIAMYFNSMPTPLYVYRDEANHVFVDFQHKRLVDHLREYFDFVVLGGSGSCVRLVTSWATEHSEIDRLIRAVDDWMGENYFDPNSDSDEGMHELCDSDVDEGEDED</sequence>
<evidence type="ECO:0000259" key="5">
    <source>
        <dbReference type="Pfam" id="PF01212"/>
    </source>
</evidence>
<evidence type="ECO:0000256" key="3">
    <source>
        <dbReference type="ARBA" id="ARBA00022898"/>
    </source>
</evidence>
<comment type="similarity">
    <text evidence="2">Belongs to the threonine aldolase family.</text>
</comment>
<keyword evidence="7" id="KW-1185">Reference proteome</keyword>
<keyword evidence="3" id="KW-0663">Pyridoxal phosphate</keyword>
<dbReference type="EMBL" id="JAULSY010000111">
    <property type="protein sequence ID" value="KAK0665353.1"/>
    <property type="molecule type" value="Genomic_DNA"/>
</dbReference>
<dbReference type="GO" id="GO:0006520">
    <property type="term" value="P:amino acid metabolic process"/>
    <property type="evidence" value="ECO:0007669"/>
    <property type="project" value="InterPro"/>
</dbReference>
<name>A0AA40D9M1_9PEZI</name>
<dbReference type="PANTHER" id="PTHR48097:SF5">
    <property type="entry name" value="LOW SPECIFICITY L-THREONINE ALDOLASE"/>
    <property type="match status" value="1"/>
</dbReference>
<accession>A0AA40D9M1</accession>
<reference evidence="6" key="1">
    <citation type="submission" date="2023-06" db="EMBL/GenBank/DDBJ databases">
        <title>Genome-scale phylogeny and comparative genomics of the fungal order Sordariales.</title>
        <authorList>
            <consortium name="Lawrence Berkeley National Laboratory"/>
            <person name="Hensen N."/>
            <person name="Bonometti L."/>
            <person name="Westerberg I."/>
            <person name="Brannstrom I.O."/>
            <person name="Guillou S."/>
            <person name="Cros-Aarteil S."/>
            <person name="Calhoun S."/>
            <person name="Haridas S."/>
            <person name="Kuo A."/>
            <person name="Mondo S."/>
            <person name="Pangilinan J."/>
            <person name="Riley R."/>
            <person name="Labutti K."/>
            <person name="Andreopoulos B."/>
            <person name="Lipzen A."/>
            <person name="Chen C."/>
            <person name="Yanf M."/>
            <person name="Daum C."/>
            <person name="Ng V."/>
            <person name="Clum A."/>
            <person name="Steindorff A."/>
            <person name="Ohm R."/>
            <person name="Martin F."/>
            <person name="Silar P."/>
            <person name="Natvig D."/>
            <person name="Lalanne C."/>
            <person name="Gautier V."/>
            <person name="Ament-Velasquez S.L."/>
            <person name="Kruys A."/>
            <person name="Hutchinson M.I."/>
            <person name="Powell A.J."/>
            <person name="Barry K."/>
            <person name="Miller A.N."/>
            <person name="Grigoriev I.V."/>
            <person name="Debuchy R."/>
            <person name="Gladieux P."/>
            <person name="Thoren M.H."/>
            <person name="Johannesson H."/>
        </authorList>
    </citation>
    <scope>NUCLEOTIDE SEQUENCE</scope>
    <source>
        <strain evidence="6">CBS 307.81</strain>
    </source>
</reference>
<organism evidence="6 7">
    <name type="scientific">Cercophora samala</name>
    <dbReference type="NCBI Taxonomy" id="330535"/>
    <lineage>
        <taxon>Eukaryota</taxon>
        <taxon>Fungi</taxon>
        <taxon>Dikarya</taxon>
        <taxon>Ascomycota</taxon>
        <taxon>Pezizomycotina</taxon>
        <taxon>Sordariomycetes</taxon>
        <taxon>Sordariomycetidae</taxon>
        <taxon>Sordariales</taxon>
        <taxon>Lasiosphaeriaceae</taxon>
        <taxon>Cercophora</taxon>
    </lineage>
</organism>
<evidence type="ECO:0000256" key="2">
    <source>
        <dbReference type="ARBA" id="ARBA00006966"/>
    </source>
</evidence>
<dbReference type="InterPro" id="IPR015424">
    <property type="entry name" value="PyrdxlP-dep_Trfase"/>
</dbReference>
<dbReference type="Gene3D" id="3.90.1150.10">
    <property type="entry name" value="Aspartate Aminotransferase, domain 1"/>
    <property type="match status" value="1"/>
</dbReference>
<dbReference type="InterPro" id="IPR001597">
    <property type="entry name" value="ArAA_b-elim_lyase/Thr_aldolase"/>
</dbReference>
<dbReference type="SUPFAM" id="SSF53383">
    <property type="entry name" value="PLP-dependent transferases"/>
    <property type="match status" value="1"/>
</dbReference>
<comment type="cofactor">
    <cofactor evidence="1">
        <name>pyridoxal 5'-phosphate</name>
        <dbReference type="ChEBI" id="CHEBI:597326"/>
    </cofactor>
</comment>
<gene>
    <name evidence="6" type="ORF">QBC41DRAFT_14661</name>
</gene>
<feature type="compositionally biased region" description="Acidic residues" evidence="4">
    <location>
        <begin position="367"/>
        <end position="377"/>
    </location>
</feature>
<protein>
    <submittedName>
        <fullName evidence="6">Pyridoxal phosphate-dependent transferase</fullName>
    </submittedName>
</protein>
<evidence type="ECO:0000256" key="4">
    <source>
        <dbReference type="SAM" id="MobiDB-lite"/>
    </source>
</evidence>
<feature type="region of interest" description="Disordered" evidence="4">
    <location>
        <begin position="353"/>
        <end position="377"/>
    </location>
</feature>
<dbReference type="GO" id="GO:0016829">
    <property type="term" value="F:lyase activity"/>
    <property type="evidence" value="ECO:0007669"/>
    <property type="project" value="InterPro"/>
</dbReference>
<evidence type="ECO:0000313" key="7">
    <source>
        <dbReference type="Proteomes" id="UP001174997"/>
    </source>
</evidence>
<dbReference type="Gene3D" id="3.40.640.10">
    <property type="entry name" value="Type I PLP-dependent aspartate aminotransferase-like (Major domain)"/>
    <property type="match status" value="1"/>
</dbReference>
<keyword evidence="6" id="KW-0808">Transferase</keyword>
<dbReference type="PANTHER" id="PTHR48097">
    <property type="entry name" value="L-THREONINE ALDOLASE-RELATED"/>
    <property type="match status" value="1"/>
</dbReference>
<dbReference type="GO" id="GO:0016740">
    <property type="term" value="F:transferase activity"/>
    <property type="evidence" value="ECO:0007669"/>
    <property type="project" value="UniProtKB-KW"/>
</dbReference>
<dbReference type="AlphaFoldDB" id="A0AA40D9M1"/>
<dbReference type="InterPro" id="IPR015422">
    <property type="entry name" value="PyrdxlP-dep_Trfase_small"/>
</dbReference>
<feature type="domain" description="Aromatic amino acid beta-eliminating lyase/threonine aldolase" evidence="5">
    <location>
        <begin position="18"/>
        <end position="298"/>
    </location>
</feature>
<dbReference type="InterPro" id="IPR015421">
    <property type="entry name" value="PyrdxlP-dep_Trfase_major"/>
</dbReference>
<dbReference type="Pfam" id="PF01212">
    <property type="entry name" value="Beta_elim_lyase"/>
    <property type="match status" value="1"/>
</dbReference>
<comment type="caution">
    <text evidence="6">The sequence shown here is derived from an EMBL/GenBank/DDBJ whole genome shotgun (WGS) entry which is preliminary data.</text>
</comment>